<evidence type="ECO:0000313" key="1">
    <source>
        <dbReference type="EMBL" id="CAD8126567.1"/>
    </source>
</evidence>
<comment type="caution">
    <text evidence="1">The sequence shown here is derived from an EMBL/GenBank/DDBJ whole genome shotgun (WGS) entry which is preliminary data.</text>
</comment>
<protein>
    <submittedName>
        <fullName evidence="1">Uncharacterized protein</fullName>
    </submittedName>
</protein>
<accession>A0A8S1RFS6</accession>
<dbReference type="Proteomes" id="UP000692954">
    <property type="component" value="Unassembled WGS sequence"/>
</dbReference>
<name>A0A8S1RFS6_9CILI</name>
<keyword evidence="2" id="KW-1185">Reference proteome</keyword>
<dbReference type="EMBL" id="CAJJDN010000168">
    <property type="protein sequence ID" value="CAD8126567.1"/>
    <property type="molecule type" value="Genomic_DNA"/>
</dbReference>
<proteinExistence type="predicted"/>
<evidence type="ECO:0000313" key="2">
    <source>
        <dbReference type="Proteomes" id="UP000692954"/>
    </source>
</evidence>
<dbReference type="AlphaFoldDB" id="A0A8S1RFS6"/>
<organism evidence="1 2">
    <name type="scientific">Paramecium sonneborni</name>
    <dbReference type="NCBI Taxonomy" id="65129"/>
    <lineage>
        <taxon>Eukaryota</taxon>
        <taxon>Sar</taxon>
        <taxon>Alveolata</taxon>
        <taxon>Ciliophora</taxon>
        <taxon>Intramacronucleata</taxon>
        <taxon>Oligohymenophorea</taxon>
        <taxon>Peniculida</taxon>
        <taxon>Parameciidae</taxon>
        <taxon>Paramecium</taxon>
    </lineage>
</organism>
<gene>
    <name evidence="1" type="ORF">PSON_ATCC_30995.1.T1680068</name>
</gene>
<reference evidence="1" key="1">
    <citation type="submission" date="2021-01" db="EMBL/GenBank/DDBJ databases">
        <authorList>
            <consortium name="Genoscope - CEA"/>
            <person name="William W."/>
        </authorList>
    </citation>
    <scope>NUCLEOTIDE SEQUENCE</scope>
</reference>
<sequence length="35" mass="4198">MTQIATSTFQNSKIEQCWIKSNKISIYRRQFLCET</sequence>